<comment type="caution">
    <text evidence="2">The sequence shown here is derived from an EMBL/GenBank/DDBJ whole genome shotgun (WGS) entry which is preliminary data.</text>
</comment>
<keyword evidence="2" id="KW-0808">Transferase</keyword>
<keyword evidence="3" id="KW-1185">Reference proteome</keyword>
<dbReference type="InterPro" id="IPR054761">
    <property type="entry name" value="GST_C_proteobact"/>
</dbReference>
<protein>
    <submittedName>
        <fullName evidence="2">Glutathione S-transferase</fullName>
        <ecNumber evidence="2">2.5.1.18</ecNumber>
    </submittedName>
</protein>
<reference evidence="2 3" key="1">
    <citation type="submission" date="2020-08" db="EMBL/GenBank/DDBJ databases">
        <title>Genomic Encyclopedia of Type Strains, Phase IV (KMG-IV): sequencing the most valuable type-strain genomes for metagenomic binning, comparative biology and taxonomic classification.</title>
        <authorList>
            <person name="Goeker M."/>
        </authorList>
    </citation>
    <scope>NUCLEOTIDE SEQUENCE [LARGE SCALE GENOMIC DNA]</scope>
    <source>
        <strain evidence="2 3">DSM 22359</strain>
    </source>
</reference>
<dbReference type="Pfam" id="PF22119">
    <property type="entry name" value="GST_C_8"/>
    <property type="match status" value="1"/>
</dbReference>
<evidence type="ECO:0000259" key="1">
    <source>
        <dbReference type="PROSITE" id="PS50405"/>
    </source>
</evidence>
<sequence>MPSSSTPRFQMFYWPSAFRGCFISYLFAYQEVPLLEEYNPDVIARLMSQPPGSQDIPFIGPPLLKDLKTGQTLSQMPAIVQYASHELGLAPSEPYAAAVCQKIIMDCNDLLMEICQYNGSRMWTREEWQEFRNRRFPRWLAVFEASLARGDIGGQTVTFADIGVYALLGNMIRCLPELEPDVQTHAPGIHRLCQQIGAKPSLAAHVSELEQAFGKSYCGGQIEASIREMLASDE</sequence>
<dbReference type="SUPFAM" id="SSF52833">
    <property type="entry name" value="Thioredoxin-like"/>
    <property type="match status" value="1"/>
</dbReference>
<dbReference type="InterPro" id="IPR036249">
    <property type="entry name" value="Thioredoxin-like_sf"/>
</dbReference>
<dbReference type="EC" id="2.5.1.18" evidence="2"/>
<dbReference type="RefSeq" id="WP_183704464.1">
    <property type="nucleotide sequence ID" value="NZ_JACHFE010000006.1"/>
</dbReference>
<dbReference type="Proteomes" id="UP000591735">
    <property type="component" value="Unassembled WGS sequence"/>
</dbReference>
<feature type="domain" description="GST C-terminal" evidence="1">
    <location>
        <begin position="93"/>
        <end position="226"/>
    </location>
</feature>
<dbReference type="Gene3D" id="3.40.30.10">
    <property type="entry name" value="Glutaredoxin"/>
    <property type="match status" value="1"/>
</dbReference>
<dbReference type="PANTHER" id="PTHR11571">
    <property type="entry name" value="GLUTATHIONE S-TRANSFERASE"/>
    <property type="match status" value="1"/>
</dbReference>
<evidence type="ECO:0000313" key="2">
    <source>
        <dbReference type="EMBL" id="MBB5321909.1"/>
    </source>
</evidence>
<dbReference type="AlphaFoldDB" id="A0A840U9W0"/>
<dbReference type="InterPro" id="IPR010987">
    <property type="entry name" value="Glutathione-S-Trfase_C-like"/>
</dbReference>
<dbReference type="SUPFAM" id="SSF47616">
    <property type="entry name" value="GST C-terminal domain-like"/>
    <property type="match status" value="1"/>
</dbReference>
<dbReference type="GO" id="GO:0004364">
    <property type="term" value="F:glutathione transferase activity"/>
    <property type="evidence" value="ECO:0007669"/>
    <property type="project" value="UniProtKB-EC"/>
</dbReference>
<dbReference type="InterPro" id="IPR036282">
    <property type="entry name" value="Glutathione-S-Trfase_C_sf"/>
</dbReference>
<dbReference type="PROSITE" id="PS50405">
    <property type="entry name" value="GST_CTER"/>
    <property type="match status" value="1"/>
</dbReference>
<proteinExistence type="predicted"/>
<evidence type="ECO:0000313" key="3">
    <source>
        <dbReference type="Proteomes" id="UP000591735"/>
    </source>
</evidence>
<dbReference type="InterPro" id="IPR050213">
    <property type="entry name" value="GST_superfamily"/>
</dbReference>
<dbReference type="Gene3D" id="1.20.1050.10">
    <property type="match status" value="1"/>
</dbReference>
<dbReference type="GO" id="GO:0006749">
    <property type="term" value="P:glutathione metabolic process"/>
    <property type="evidence" value="ECO:0007669"/>
    <property type="project" value="TreeGrafter"/>
</dbReference>
<gene>
    <name evidence="2" type="ORF">HNR38_002404</name>
</gene>
<organism evidence="2 3">
    <name type="scientific">Marinobacter oulmenensis</name>
    <dbReference type="NCBI Taxonomy" id="643747"/>
    <lineage>
        <taxon>Bacteria</taxon>
        <taxon>Pseudomonadati</taxon>
        <taxon>Pseudomonadota</taxon>
        <taxon>Gammaproteobacteria</taxon>
        <taxon>Pseudomonadales</taxon>
        <taxon>Marinobacteraceae</taxon>
        <taxon>Marinobacter</taxon>
    </lineage>
</organism>
<dbReference type="EMBL" id="JACHFE010000006">
    <property type="protein sequence ID" value="MBB5321909.1"/>
    <property type="molecule type" value="Genomic_DNA"/>
</dbReference>
<name>A0A840U9W0_9GAMM</name>
<accession>A0A840U9W0</accession>